<evidence type="ECO:0000256" key="4">
    <source>
        <dbReference type="ARBA" id="ARBA00023136"/>
    </source>
</evidence>
<feature type="transmembrane region" description="Helical" evidence="6">
    <location>
        <begin position="36"/>
        <end position="55"/>
    </location>
</feature>
<evidence type="ECO:0000313" key="8">
    <source>
        <dbReference type="EMBL" id="KAK4503800.1"/>
    </source>
</evidence>
<dbReference type="Proteomes" id="UP001305779">
    <property type="component" value="Unassembled WGS sequence"/>
</dbReference>
<dbReference type="InterPro" id="IPR008253">
    <property type="entry name" value="Marvel"/>
</dbReference>
<evidence type="ECO:0000256" key="1">
    <source>
        <dbReference type="ARBA" id="ARBA00004141"/>
    </source>
</evidence>
<evidence type="ECO:0000256" key="5">
    <source>
        <dbReference type="SAM" id="MobiDB-lite"/>
    </source>
</evidence>
<name>A0ABR0ERB7_ZASCE</name>
<evidence type="ECO:0000313" key="9">
    <source>
        <dbReference type="Proteomes" id="UP001305779"/>
    </source>
</evidence>
<feature type="region of interest" description="Disordered" evidence="5">
    <location>
        <begin position="146"/>
        <end position="165"/>
    </location>
</feature>
<evidence type="ECO:0000259" key="7">
    <source>
        <dbReference type="Pfam" id="PF01284"/>
    </source>
</evidence>
<feature type="transmembrane region" description="Helical" evidence="6">
    <location>
        <begin position="12"/>
        <end position="30"/>
    </location>
</feature>
<organism evidence="8 9">
    <name type="scientific">Zasmidium cellare</name>
    <name type="common">Wine cellar mold</name>
    <name type="synonym">Racodium cellare</name>
    <dbReference type="NCBI Taxonomy" id="395010"/>
    <lineage>
        <taxon>Eukaryota</taxon>
        <taxon>Fungi</taxon>
        <taxon>Dikarya</taxon>
        <taxon>Ascomycota</taxon>
        <taxon>Pezizomycotina</taxon>
        <taxon>Dothideomycetes</taxon>
        <taxon>Dothideomycetidae</taxon>
        <taxon>Mycosphaerellales</taxon>
        <taxon>Mycosphaerellaceae</taxon>
        <taxon>Zasmidium</taxon>
    </lineage>
</organism>
<gene>
    <name evidence="8" type="ORF">PRZ48_004715</name>
</gene>
<accession>A0ABR0ERB7</accession>
<keyword evidence="4 6" id="KW-0472">Membrane</keyword>
<protein>
    <recommendedName>
        <fullName evidence="7">MARVEL domain-containing protein</fullName>
    </recommendedName>
</protein>
<dbReference type="Pfam" id="PF01284">
    <property type="entry name" value="MARVEL"/>
    <property type="match status" value="1"/>
</dbReference>
<evidence type="ECO:0000256" key="6">
    <source>
        <dbReference type="SAM" id="Phobius"/>
    </source>
</evidence>
<comment type="caution">
    <text evidence="8">The sequence shown here is derived from an EMBL/GenBank/DDBJ whole genome shotgun (WGS) entry which is preliminary data.</text>
</comment>
<keyword evidence="9" id="KW-1185">Reference proteome</keyword>
<proteinExistence type="predicted"/>
<evidence type="ECO:0000256" key="3">
    <source>
        <dbReference type="ARBA" id="ARBA00022989"/>
    </source>
</evidence>
<dbReference type="EMBL" id="JAXOVC010000003">
    <property type="protein sequence ID" value="KAK4503800.1"/>
    <property type="molecule type" value="Genomic_DNA"/>
</dbReference>
<evidence type="ECO:0000256" key="2">
    <source>
        <dbReference type="ARBA" id="ARBA00022692"/>
    </source>
</evidence>
<feature type="domain" description="MARVEL" evidence="7">
    <location>
        <begin position="5"/>
        <end position="140"/>
    </location>
</feature>
<keyword evidence="2 6" id="KW-0812">Transmembrane</keyword>
<dbReference type="InterPro" id="IPR052649">
    <property type="entry name" value="NCE102-like"/>
</dbReference>
<dbReference type="PANTHER" id="PTHR28165">
    <property type="entry name" value="NON-CLASSICAL EXPORT PROTEIN 2-RELATED"/>
    <property type="match status" value="1"/>
</dbReference>
<reference evidence="8 9" key="1">
    <citation type="journal article" date="2023" name="G3 (Bethesda)">
        <title>A chromosome-level genome assembly of Zasmidium syzygii isolated from banana leaves.</title>
        <authorList>
            <person name="van Westerhoven A.C."/>
            <person name="Mehrabi R."/>
            <person name="Talebi R."/>
            <person name="Steentjes M.B.F."/>
            <person name="Corcolon B."/>
            <person name="Chong P.A."/>
            <person name="Kema G.H.J."/>
            <person name="Seidl M.F."/>
        </authorList>
    </citation>
    <scope>NUCLEOTIDE SEQUENCE [LARGE SCALE GENOMIC DNA]</scope>
    <source>
        <strain evidence="8 9">P124</strain>
    </source>
</reference>
<feature type="transmembrane region" description="Helical" evidence="6">
    <location>
        <begin position="128"/>
        <end position="148"/>
    </location>
</feature>
<dbReference type="PANTHER" id="PTHR28165:SF1">
    <property type="entry name" value="NON-CLASSICAL EXPORT PROTEIN 2-RELATED"/>
    <property type="match status" value="1"/>
</dbReference>
<comment type="subcellular location">
    <subcellularLocation>
        <location evidence="1">Membrane</location>
        <topology evidence="1">Multi-pass membrane protein</topology>
    </subcellularLocation>
</comment>
<feature type="transmembrane region" description="Helical" evidence="6">
    <location>
        <begin position="67"/>
        <end position="88"/>
    </location>
</feature>
<sequence>MANIIQLALRTVQFLMALLIMSLIGNAIAMGADSAINDYTMFCAAWAMLFLFYLIPVSVKDFGMPIVTFAIDLLTTLFWFCGAVALAAELHVHSCNNHAYVSTNRVIRGASDQSGACREAQASTAFLWFGWAAFTVSTVLSGLSMGGGSAPRASGIRRGPAMSQV</sequence>
<keyword evidence="3 6" id="KW-1133">Transmembrane helix</keyword>